<dbReference type="RefSeq" id="XP_067920369.1">
    <property type="nucleotide sequence ID" value="XM_068067652.1"/>
</dbReference>
<gene>
    <name evidence="2" type="ORF">CSUI_007507</name>
</gene>
<dbReference type="EMBL" id="MIGC01003961">
    <property type="protein sequence ID" value="PHJ18663.1"/>
    <property type="molecule type" value="Genomic_DNA"/>
</dbReference>
<organism evidence="2 3">
    <name type="scientific">Cystoisospora suis</name>
    <dbReference type="NCBI Taxonomy" id="483139"/>
    <lineage>
        <taxon>Eukaryota</taxon>
        <taxon>Sar</taxon>
        <taxon>Alveolata</taxon>
        <taxon>Apicomplexa</taxon>
        <taxon>Conoidasida</taxon>
        <taxon>Coccidia</taxon>
        <taxon>Eucoccidiorida</taxon>
        <taxon>Eimeriorina</taxon>
        <taxon>Sarcocystidae</taxon>
        <taxon>Cystoisospora</taxon>
    </lineage>
</organism>
<feature type="compositionally biased region" description="Basic and acidic residues" evidence="1">
    <location>
        <begin position="36"/>
        <end position="61"/>
    </location>
</feature>
<keyword evidence="3" id="KW-1185">Reference proteome</keyword>
<dbReference type="GeneID" id="94430863"/>
<evidence type="ECO:0000313" key="3">
    <source>
        <dbReference type="Proteomes" id="UP000221165"/>
    </source>
</evidence>
<evidence type="ECO:0000256" key="1">
    <source>
        <dbReference type="SAM" id="MobiDB-lite"/>
    </source>
</evidence>
<evidence type="ECO:0000313" key="2">
    <source>
        <dbReference type="EMBL" id="PHJ18663.1"/>
    </source>
</evidence>
<protein>
    <submittedName>
        <fullName evidence="2">Uncharacterized protein</fullName>
    </submittedName>
</protein>
<dbReference type="Proteomes" id="UP000221165">
    <property type="component" value="Unassembled WGS sequence"/>
</dbReference>
<name>A0A2C6KQN9_9APIC</name>
<proteinExistence type="predicted"/>
<dbReference type="VEuPathDB" id="ToxoDB:CSUI_007507"/>
<sequence length="61" mass="6904">MHRTTRGFWESPTGISATIGEKIGSASRTGVGQRTPSRESEREKTQKRRESSRPLEGEMRK</sequence>
<accession>A0A2C6KQN9</accession>
<comment type="caution">
    <text evidence="2">The sequence shown here is derived from an EMBL/GenBank/DDBJ whole genome shotgun (WGS) entry which is preliminary data.</text>
</comment>
<dbReference type="AlphaFoldDB" id="A0A2C6KQN9"/>
<reference evidence="2 3" key="1">
    <citation type="journal article" date="2017" name="Int. J. Parasitol.">
        <title>The genome of the protozoan parasite Cystoisospora suis and a reverse vaccinology approach to identify vaccine candidates.</title>
        <authorList>
            <person name="Palmieri N."/>
            <person name="Shrestha A."/>
            <person name="Ruttkowski B."/>
            <person name="Beck T."/>
            <person name="Vogl C."/>
            <person name="Tomley F."/>
            <person name="Blake D.P."/>
            <person name="Joachim A."/>
        </authorList>
    </citation>
    <scope>NUCLEOTIDE SEQUENCE [LARGE SCALE GENOMIC DNA]</scope>
    <source>
        <strain evidence="2 3">Wien I</strain>
    </source>
</reference>
<feature type="region of interest" description="Disordered" evidence="1">
    <location>
        <begin position="1"/>
        <end position="61"/>
    </location>
</feature>
<feature type="compositionally biased region" description="Polar residues" evidence="1">
    <location>
        <begin position="26"/>
        <end position="35"/>
    </location>
</feature>